<reference evidence="3 4" key="1">
    <citation type="submission" date="2024-02" db="EMBL/GenBank/DDBJ databases">
        <title>Bacteria isolated from the canopy kelp, Nereocystis luetkeana.</title>
        <authorList>
            <person name="Pfister C.A."/>
            <person name="Younker I.T."/>
            <person name="Light S.H."/>
        </authorList>
    </citation>
    <scope>NUCLEOTIDE SEQUENCE [LARGE SCALE GENOMIC DNA]</scope>
    <source>
        <strain evidence="3 4">TI.5.07</strain>
    </source>
</reference>
<gene>
    <name evidence="3" type="ORF">V6243_00875</name>
</gene>
<dbReference type="Proteomes" id="UP001378242">
    <property type="component" value="Unassembled WGS sequence"/>
</dbReference>
<protein>
    <submittedName>
        <fullName evidence="3">Uncharacterized protein</fullName>
    </submittedName>
</protein>
<keyword evidence="4" id="KW-1185">Reference proteome</keyword>
<dbReference type="PROSITE" id="PS51318">
    <property type="entry name" value="TAT"/>
    <property type="match status" value="1"/>
</dbReference>
<dbReference type="InterPro" id="IPR006311">
    <property type="entry name" value="TAT_signal"/>
</dbReference>
<name>A0ABU9GA67_COBMA</name>
<sequence length="402" mass="45017">MPQGSSPVSRRPATRLLAALSLSLATLAPTLTPGLALAADDMHFDQPEAFATLKKAVGYFDEMDTLPEEAWISRDQASARSDMDEMIEEAMQALDVPELSTLRSTYRQVEDKIRESRREISELKEKRILAPDTEVSTLTRFTPTDTLREFTASTRGDYDLLIAAHEKNITDYQGELTTLEGKLAARLEEIGITLTPDQVQVWLSSVVGDDVLTMSVVFASIKSVAQQLAELTRDSGENLDYARRYYGMVVMLHRMIVTMQQDFITRVDDEVLPQLQGFADEAEATTRDARALIKQGGSRESLENNIRANALTLKTINLYRSLVSEQRDRVKTSLTKSQRELAVATNTYRTVKLSAHVADLIRQGVKTFDTLAGLQVPVATSFENSAMREEFRKLTERMQQAK</sequence>
<organism evidence="3 4">
    <name type="scientific">Cobetia marina</name>
    <name type="common">Deleya marina</name>
    <dbReference type="NCBI Taxonomy" id="28258"/>
    <lineage>
        <taxon>Bacteria</taxon>
        <taxon>Pseudomonadati</taxon>
        <taxon>Pseudomonadota</taxon>
        <taxon>Gammaproteobacteria</taxon>
        <taxon>Oceanospirillales</taxon>
        <taxon>Halomonadaceae</taxon>
        <taxon>Cobetia</taxon>
    </lineage>
</organism>
<evidence type="ECO:0000313" key="4">
    <source>
        <dbReference type="Proteomes" id="UP001378242"/>
    </source>
</evidence>
<dbReference type="RefSeq" id="WP_341541628.1">
    <property type="nucleotide sequence ID" value="NZ_JBAKAP010000001.1"/>
</dbReference>
<feature type="chain" id="PRO_5046041957" evidence="2">
    <location>
        <begin position="39"/>
        <end position="402"/>
    </location>
</feature>
<proteinExistence type="predicted"/>
<evidence type="ECO:0000313" key="3">
    <source>
        <dbReference type="EMBL" id="MEL0615364.1"/>
    </source>
</evidence>
<keyword evidence="2" id="KW-0732">Signal</keyword>
<evidence type="ECO:0000256" key="1">
    <source>
        <dbReference type="SAM" id="Coils"/>
    </source>
</evidence>
<evidence type="ECO:0000256" key="2">
    <source>
        <dbReference type="SAM" id="SignalP"/>
    </source>
</evidence>
<comment type="caution">
    <text evidence="3">The sequence shown here is derived from an EMBL/GenBank/DDBJ whole genome shotgun (WGS) entry which is preliminary data.</text>
</comment>
<keyword evidence="1" id="KW-0175">Coiled coil</keyword>
<feature type="signal peptide" evidence="2">
    <location>
        <begin position="1"/>
        <end position="38"/>
    </location>
</feature>
<feature type="coiled-coil region" evidence="1">
    <location>
        <begin position="99"/>
        <end position="126"/>
    </location>
</feature>
<accession>A0ABU9GA67</accession>
<dbReference type="EMBL" id="JBAKAP010000001">
    <property type="protein sequence ID" value="MEL0615364.1"/>
    <property type="molecule type" value="Genomic_DNA"/>
</dbReference>